<proteinExistence type="predicted"/>
<sequence>MMVQGLLVKRMKHRNSLGKRGDGIMRRKTGVLAMSSFILLAGCIPGMERQEDGVDIEQEEDATEDSEVEVSPEIPSLDNYYRSVLQDGKYISGAAREFHRDVVYNRMDLERVEVGMQELASEEFNQDDYFFREGQFIDSSELNSWVMRRNEEDNPLGLNPPLGEGESFEERESSQPRVLSNIIEHNYVVENNEGNLQVGGIVIGLSMNSIYYFREENEDGTYEAWQDKEIDKETSLEEAQDIASQIVERLRSEDRDNGALENVPIMFAVYREAARDSSLPGDFIATGTAQPGEDVNNWDNLNETHYLFPSSTANEEQREDAEAFNQFRDKVNNFFENFVGVVGEGYYQNGEMRELSIEVPITFYSETEVIAFTQHVTDKVEQRFPDISVEVEITSSNGAEALVVKEPGDDPFIHVY</sequence>
<evidence type="ECO:0000313" key="2">
    <source>
        <dbReference type="EMBL" id="RSL31753.1"/>
    </source>
</evidence>
<accession>A0A3R9QJE4</accession>
<evidence type="ECO:0000313" key="3">
    <source>
        <dbReference type="Proteomes" id="UP000275076"/>
    </source>
</evidence>
<feature type="region of interest" description="Disordered" evidence="1">
    <location>
        <begin position="152"/>
        <end position="173"/>
    </location>
</feature>
<dbReference type="CDD" id="cd13440">
    <property type="entry name" value="CamS_repeat_2"/>
    <property type="match status" value="1"/>
</dbReference>
<evidence type="ECO:0000256" key="1">
    <source>
        <dbReference type="SAM" id="MobiDB-lite"/>
    </source>
</evidence>
<dbReference type="Pfam" id="PF07537">
    <property type="entry name" value="CamS"/>
    <property type="match status" value="1"/>
</dbReference>
<dbReference type="PIRSF" id="PIRSF012509">
    <property type="entry name" value="CamS"/>
    <property type="match status" value="1"/>
</dbReference>
<dbReference type="EMBL" id="RBVX01000021">
    <property type="protein sequence ID" value="RSL31753.1"/>
    <property type="molecule type" value="Genomic_DNA"/>
</dbReference>
<dbReference type="Proteomes" id="UP000275076">
    <property type="component" value="Unassembled WGS sequence"/>
</dbReference>
<dbReference type="Gene3D" id="3.10.570.10">
    <property type="entry name" value="sex pheromone staph- cam373 precursor domain"/>
    <property type="match status" value="1"/>
</dbReference>
<gene>
    <name evidence="2" type="ORF">D7Z54_19185</name>
</gene>
<dbReference type="OrthoDB" id="9795361at2"/>
<dbReference type="AlphaFoldDB" id="A0A3R9QJE4"/>
<dbReference type="InterPro" id="IPR011426">
    <property type="entry name" value="CamS"/>
</dbReference>
<name>A0A3R9QJE4_9BACI</name>
<reference evidence="2 3" key="1">
    <citation type="submission" date="2018-10" db="EMBL/GenBank/DDBJ databases">
        <title>Draft genome sequence of Bacillus salarius IM0101, isolated from a hypersaline soil in Inner Mongolia, China.</title>
        <authorList>
            <person name="Yamprayoonswat W."/>
            <person name="Boonvisut S."/>
            <person name="Jumpathong W."/>
            <person name="Sittihan S."/>
            <person name="Ruangsuj P."/>
            <person name="Wanthongcharoen S."/>
            <person name="Thongpramul N."/>
            <person name="Pimmason S."/>
            <person name="Yu B."/>
            <person name="Yasawong M."/>
        </authorList>
    </citation>
    <scope>NUCLEOTIDE SEQUENCE [LARGE SCALE GENOMIC DNA]</scope>
    <source>
        <strain evidence="2 3">IM0101</strain>
    </source>
</reference>
<keyword evidence="3" id="KW-1185">Reference proteome</keyword>
<comment type="caution">
    <text evidence="2">The sequence shown here is derived from an EMBL/GenBank/DDBJ whole genome shotgun (WGS) entry which is preliminary data.</text>
</comment>
<organism evidence="2 3">
    <name type="scientific">Salibacterium salarium</name>
    <dbReference type="NCBI Taxonomy" id="284579"/>
    <lineage>
        <taxon>Bacteria</taxon>
        <taxon>Bacillati</taxon>
        <taxon>Bacillota</taxon>
        <taxon>Bacilli</taxon>
        <taxon>Bacillales</taxon>
        <taxon>Bacillaceae</taxon>
    </lineage>
</organism>
<protein>
    <submittedName>
        <fullName evidence="2">CamS family sex pheromone protein</fullName>
    </submittedName>
</protein>
<dbReference type="CDD" id="cd13441">
    <property type="entry name" value="CamS_repeat_1"/>
    <property type="match status" value="1"/>
</dbReference>